<evidence type="ECO:0000313" key="2">
    <source>
        <dbReference type="Proteomes" id="UP000000600"/>
    </source>
</evidence>
<sequence length="161" mass="18557">MEITKMKSINIYEYQIVSGGGSYDEVSDSMKILKQMINLGGSLSNFSRWKILFREKFNDQFDQMGGGSYDNSYNCCKKGKWIVISDMFISYSQIIYDGEYQITRKMVDGNQVSGGCEVTIFMNVIRLSIIIFRGGGSYDEEGIKIDQYTEISRFWRGFISY</sequence>
<evidence type="ECO:0000313" key="1">
    <source>
        <dbReference type="EMBL" id="CAK81246.1"/>
    </source>
</evidence>
<dbReference type="PANTHER" id="PTHR33706:SF1">
    <property type="entry name" value="TPR REPEAT PROTEIN"/>
    <property type="match status" value="1"/>
</dbReference>
<accession>A0DDX9</accession>
<protein>
    <submittedName>
        <fullName evidence="1">Uncharacterized protein</fullName>
    </submittedName>
</protein>
<dbReference type="GeneID" id="5034428"/>
<dbReference type="Proteomes" id="UP000000600">
    <property type="component" value="Unassembled WGS sequence"/>
</dbReference>
<dbReference type="InParanoid" id="A0DDX9"/>
<proteinExistence type="predicted"/>
<gene>
    <name evidence="1" type="ORF">GSPATT00016087001</name>
</gene>
<dbReference type="EMBL" id="CT868396">
    <property type="protein sequence ID" value="CAK81246.1"/>
    <property type="molecule type" value="Genomic_DNA"/>
</dbReference>
<reference evidence="1 2" key="1">
    <citation type="journal article" date="2006" name="Nature">
        <title>Global trends of whole-genome duplications revealed by the ciliate Paramecium tetraurelia.</title>
        <authorList>
            <consortium name="Genoscope"/>
            <person name="Aury J.-M."/>
            <person name="Jaillon O."/>
            <person name="Duret L."/>
            <person name="Noel B."/>
            <person name="Jubin C."/>
            <person name="Porcel B.M."/>
            <person name="Segurens B."/>
            <person name="Daubin V."/>
            <person name="Anthouard V."/>
            <person name="Aiach N."/>
            <person name="Arnaiz O."/>
            <person name="Billaut A."/>
            <person name="Beisson J."/>
            <person name="Blanc I."/>
            <person name="Bouhouche K."/>
            <person name="Camara F."/>
            <person name="Duharcourt S."/>
            <person name="Guigo R."/>
            <person name="Gogendeau D."/>
            <person name="Katinka M."/>
            <person name="Keller A.-M."/>
            <person name="Kissmehl R."/>
            <person name="Klotz C."/>
            <person name="Koll F."/>
            <person name="Le Moue A."/>
            <person name="Lepere C."/>
            <person name="Malinsky S."/>
            <person name="Nowacki M."/>
            <person name="Nowak J.K."/>
            <person name="Plattner H."/>
            <person name="Poulain J."/>
            <person name="Ruiz F."/>
            <person name="Serrano V."/>
            <person name="Zagulski M."/>
            <person name="Dessen P."/>
            <person name="Betermier M."/>
            <person name="Weissenbach J."/>
            <person name="Scarpelli C."/>
            <person name="Schachter V."/>
            <person name="Sperling L."/>
            <person name="Meyer E."/>
            <person name="Cohen J."/>
            <person name="Wincker P."/>
        </authorList>
    </citation>
    <scope>NUCLEOTIDE SEQUENCE [LARGE SCALE GENOMIC DNA]</scope>
    <source>
        <strain evidence="1 2">Stock d4-2</strain>
    </source>
</reference>
<dbReference type="HOGENOM" id="CLU_1647020_0_0_1"/>
<keyword evidence="2" id="KW-1185">Reference proteome</keyword>
<name>A0DDX9_PARTE</name>
<dbReference type="PANTHER" id="PTHR33706">
    <property type="entry name" value="MORN VARIANT REPEAT PROTEIN"/>
    <property type="match status" value="1"/>
</dbReference>
<dbReference type="AlphaFoldDB" id="A0DDX9"/>
<dbReference type="RefSeq" id="XP_001448643.1">
    <property type="nucleotide sequence ID" value="XM_001448606.1"/>
</dbReference>
<dbReference type="KEGG" id="ptm:GSPATT00016087001"/>
<organism evidence="1 2">
    <name type="scientific">Paramecium tetraurelia</name>
    <dbReference type="NCBI Taxonomy" id="5888"/>
    <lineage>
        <taxon>Eukaryota</taxon>
        <taxon>Sar</taxon>
        <taxon>Alveolata</taxon>
        <taxon>Ciliophora</taxon>
        <taxon>Intramacronucleata</taxon>
        <taxon>Oligohymenophorea</taxon>
        <taxon>Peniculida</taxon>
        <taxon>Parameciidae</taxon>
        <taxon>Paramecium</taxon>
    </lineage>
</organism>